<dbReference type="AlphaFoldDB" id="A0A2P5IC50"/>
<proteinExistence type="predicted"/>
<feature type="compositionally biased region" description="Basic and acidic residues" evidence="1">
    <location>
        <begin position="113"/>
        <end position="122"/>
    </location>
</feature>
<dbReference type="InParanoid" id="A0A2P5IC50"/>
<feature type="region of interest" description="Disordered" evidence="1">
    <location>
        <begin position="1"/>
        <end position="22"/>
    </location>
</feature>
<dbReference type="EMBL" id="MAVT02000073">
    <property type="protein sequence ID" value="POS80036.1"/>
    <property type="molecule type" value="Genomic_DNA"/>
</dbReference>
<feature type="region of interest" description="Disordered" evidence="1">
    <location>
        <begin position="476"/>
        <end position="528"/>
    </location>
</feature>
<feature type="compositionally biased region" description="Low complexity" evidence="1">
    <location>
        <begin position="197"/>
        <end position="212"/>
    </location>
</feature>
<dbReference type="STRING" id="158607.A0A2P5IC50"/>
<evidence type="ECO:0000256" key="1">
    <source>
        <dbReference type="SAM" id="MobiDB-lite"/>
    </source>
</evidence>
<name>A0A2P5IC50_DIAHE</name>
<gene>
    <name evidence="2" type="ORF">DHEL01_v201554</name>
</gene>
<feature type="region of interest" description="Disordered" evidence="1">
    <location>
        <begin position="97"/>
        <end position="122"/>
    </location>
</feature>
<dbReference type="Proteomes" id="UP000094444">
    <property type="component" value="Unassembled WGS sequence"/>
</dbReference>
<organism evidence="2 3">
    <name type="scientific">Diaporthe helianthi</name>
    <dbReference type="NCBI Taxonomy" id="158607"/>
    <lineage>
        <taxon>Eukaryota</taxon>
        <taxon>Fungi</taxon>
        <taxon>Dikarya</taxon>
        <taxon>Ascomycota</taxon>
        <taxon>Pezizomycotina</taxon>
        <taxon>Sordariomycetes</taxon>
        <taxon>Sordariomycetidae</taxon>
        <taxon>Diaporthales</taxon>
        <taxon>Diaporthaceae</taxon>
        <taxon>Diaporthe</taxon>
    </lineage>
</organism>
<evidence type="ECO:0000313" key="2">
    <source>
        <dbReference type="EMBL" id="POS80036.1"/>
    </source>
</evidence>
<protein>
    <submittedName>
        <fullName evidence="2">Uncharacterized protein</fullName>
    </submittedName>
</protein>
<feature type="region of interest" description="Disordered" evidence="1">
    <location>
        <begin position="163"/>
        <end position="259"/>
    </location>
</feature>
<sequence length="528" mass="56887">MQKRAVNRVTKPSTFRRPNRRLDEDQLAAHFEGSEEEIALYRAAATVASADGQNVVESDEAVMEEVGHSFKNEQAQHEANMRRGQGEGDIDVQVDHEAHQHHHQHHDHHQHGGGHDMQGDALDHEMPMAPMSAEPHHQQAHHVGHQNLDDILTHASMTYAQAAAAATDLQPPPPPQPNVGNATISAPQPLVAATDFQPTPSTSHTTTQSLQPASSGGATHHQQQHQQHQQQQQQQQEDDPPQQPPPKTTEQMAEESGYAGFKVDSAFAKRMSRDPGQRLAEQRRQGQDLNLVRRSNVEALFAQIAGSEAANPCAHCRKGQGPWTVCVVYSGQMMGSCANCWFNASGSRCSFHEKSQPPLPGAHHPYATLPVALPVLGQEQGIGVVGGTGPAGVVAPAGHGQHMVGSPAQLHAAQLWQAPAALFSHDTGVKHTVQNALLQVRQADRYTRALIEVEVAAKQLALKIVHAEEVAAGLGVGVGVDGDDEEDQQQQQQQHGVDEDEDEEARHGGSVYESPAPGGNGMPEDGEP</sequence>
<dbReference type="OrthoDB" id="4174112at2759"/>
<feature type="compositionally biased region" description="Basic residues" evidence="1">
    <location>
        <begin position="99"/>
        <end position="112"/>
    </location>
</feature>
<accession>A0A2P5IC50</accession>
<feature type="compositionally biased region" description="Low complexity" evidence="1">
    <location>
        <begin position="220"/>
        <end position="235"/>
    </location>
</feature>
<dbReference type="Pfam" id="PF12511">
    <property type="entry name" value="DUF3716"/>
    <property type="match status" value="1"/>
</dbReference>
<comment type="caution">
    <text evidence="2">The sequence shown here is derived from an EMBL/GenBank/DDBJ whole genome shotgun (WGS) entry which is preliminary data.</text>
</comment>
<evidence type="ECO:0000313" key="3">
    <source>
        <dbReference type="Proteomes" id="UP000094444"/>
    </source>
</evidence>
<reference evidence="2" key="1">
    <citation type="submission" date="2017-09" db="EMBL/GenBank/DDBJ databases">
        <title>Polyketide synthases of a Diaporthe helianthi virulent isolate.</title>
        <authorList>
            <person name="Baroncelli R."/>
        </authorList>
    </citation>
    <scope>NUCLEOTIDE SEQUENCE [LARGE SCALE GENOMIC DNA]</scope>
    <source>
        <strain evidence="2">7/96</strain>
    </source>
</reference>
<dbReference type="InterPro" id="IPR022190">
    <property type="entry name" value="DUF3716"/>
</dbReference>
<keyword evidence="3" id="KW-1185">Reference proteome</keyword>